<dbReference type="PANTHER" id="PTHR33121:SF70">
    <property type="entry name" value="SIGNALING PROTEIN YKOW"/>
    <property type="match status" value="1"/>
</dbReference>
<feature type="domain" description="GGDEF" evidence="4">
    <location>
        <begin position="382"/>
        <end position="512"/>
    </location>
</feature>
<proteinExistence type="predicted"/>
<dbReference type="Proteomes" id="UP000295645">
    <property type="component" value="Unassembled WGS sequence"/>
</dbReference>
<dbReference type="GO" id="GO:0071111">
    <property type="term" value="F:cyclic-guanylate-specific phosphodiesterase activity"/>
    <property type="evidence" value="ECO:0007669"/>
    <property type="project" value="InterPro"/>
</dbReference>
<dbReference type="Pfam" id="PF00563">
    <property type="entry name" value="EAL"/>
    <property type="match status" value="1"/>
</dbReference>
<dbReference type="SUPFAM" id="SSF158472">
    <property type="entry name" value="HAMP domain-like"/>
    <property type="match status" value="1"/>
</dbReference>
<dbReference type="NCBIfam" id="TIGR00254">
    <property type="entry name" value="GGDEF"/>
    <property type="match status" value="1"/>
</dbReference>
<dbReference type="GO" id="GO:0016020">
    <property type="term" value="C:membrane"/>
    <property type="evidence" value="ECO:0007669"/>
    <property type="project" value="InterPro"/>
</dbReference>
<dbReference type="RefSeq" id="WP_132147147.1">
    <property type="nucleotide sequence ID" value="NZ_SMCS01000010.1"/>
</dbReference>
<dbReference type="InterPro" id="IPR029151">
    <property type="entry name" value="Sensor-like_sf"/>
</dbReference>
<comment type="caution">
    <text evidence="5">The sequence shown here is derived from an EMBL/GenBank/DDBJ whole genome shotgun (WGS) entry which is preliminary data.</text>
</comment>
<evidence type="ECO:0000259" key="3">
    <source>
        <dbReference type="PROSITE" id="PS50885"/>
    </source>
</evidence>
<organism evidence="5 6">
    <name type="scientific">Luteibacter rhizovicinus</name>
    <dbReference type="NCBI Taxonomy" id="242606"/>
    <lineage>
        <taxon>Bacteria</taxon>
        <taxon>Pseudomonadati</taxon>
        <taxon>Pseudomonadota</taxon>
        <taxon>Gammaproteobacteria</taxon>
        <taxon>Lysobacterales</taxon>
        <taxon>Rhodanobacteraceae</taxon>
        <taxon>Luteibacter</taxon>
    </lineage>
</organism>
<protein>
    <submittedName>
        <fullName evidence="5">Diguanylate cyclase/phosphodiesterase</fullName>
    </submittedName>
</protein>
<dbReference type="SMART" id="SM00267">
    <property type="entry name" value="GGDEF"/>
    <property type="match status" value="1"/>
</dbReference>
<dbReference type="GO" id="GO:0007165">
    <property type="term" value="P:signal transduction"/>
    <property type="evidence" value="ECO:0007669"/>
    <property type="project" value="InterPro"/>
</dbReference>
<evidence type="ECO:0000313" key="6">
    <source>
        <dbReference type="Proteomes" id="UP000295645"/>
    </source>
</evidence>
<dbReference type="SUPFAM" id="SSF141868">
    <property type="entry name" value="EAL domain-like"/>
    <property type="match status" value="1"/>
</dbReference>
<dbReference type="InterPro" id="IPR029150">
    <property type="entry name" value="dCache_3"/>
</dbReference>
<dbReference type="InterPro" id="IPR003660">
    <property type="entry name" value="HAMP_dom"/>
</dbReference>
<evidence type="ECO:0000259" key="4">
    <source>
        <dbReference type="PROSITE" id="PS50887"/>
    </source>
</evidence>
<dbReference type="InterPro" id="IPR043128">
    <property type="entry name" value="Rev_trsase/Diguanyl_cyclase"/>
</dbReference>
<dbReference type="Gene3D" id="3.20.20.450">
    <property type="entry name" value="EAL domain"/>
    <property type="match status" value="1"/>
</dbReference>
<dbReference type="CDD" id="cd06225">
    <property type="entry name" value="HAMP"/>
    <property type="match status" value="1"/>
</dbReference>
<feature type="transmembrane region" description="Helical" evidence="1">
    <location>
        <begin position="273"/>
        <end position="295"/>
    </location>
</feature>
<dbReference type="InterPro" id="IPR029787">
    <property type="entry name" value="Nucleotide_cyclase"/>
</dbReference>
<dbReference type="SUPFAM" id="SSF103190">
    <property type="entry name" value="Sensory domain-like"/>
    <property type="match status" value="1"/>
</dbReference>
<dbReference type="AlphaFoldDB" id="A0A4R3YHK1"/>
<accession>A0A4R3YHK1</accession>
<evidence type="ECO:0000256" key="1">
    <source>
        <dbReference type="SAM" id="Phobius"/>
    </source>
</evidence>
<keyword evidence="1" id="KW-1133">Transmembrane helix</keyword>
<evidence type="ECO:0000259" key="2">
    <source>
        <dbReference type="PROSITE" id="PS50883"/>
    </source>
</evidence>
<keyword evidence="1" id="KW-0812">Transmembrane</keyword>
<keyword evidence="1" id="KW-0472">Membrane</keyword>
<dbReference type="Gene3D" id="3.30.70.270">
    <property type="match status" value="1"/>
</dbReference>
<evidence type="ECO:0000313" key="5">
    <source>
        <dbReference type="EMBL" id="TCV91650.1"/>
    </source>
</evidence>
<feature type="domain" description="EAL" evidence="2">
    <location>
        <begin position="521"/>
        <end position="774"/>
    </location>
</feature>
<dbReference type="PANTHER" id="PTHR33121">
    <property type="entry name" value="CYCLIC DI-GMP PHOSPHODIESTERASE PDEF"/>
    <property type="match status" value="1"/>
</dbReference>
<keyword evidence="6" id="KW-1185">Reference proteome</keyword>
<dbReference type="Gene3D" id="6.10.340.10">
    <property type="match status" value="1"/>
</dbReference>
<reference evidence="5 6" key="1">
    <citation type="submission" date="2019-03" db="EMBL/GenBank/DDBJ databases">
        <title>Above-ground endophytic microbial communities from plants in different locations in the United States.</title>
        <authorList>
            <person name="Frank C."/>
        </authorList>
    </citation>
    <scope>NUCLEOTIDE SEQUENCE [LARGE SCALE GENOMIC DNA]</scope>
    <source>
        <strain evidence="5 6">LP_13_YM</strain>
    </source>
</reference>
<dbReference type="InterPro" id="IPR001633">
    <property type="entry name" value="EAL_dom"/>
</dbReference>
<dbReference type="PROSITE" id="PS50883">
    <property type="entry name" value="EAL"/>
    <property type="match status" value="1"/>
</dbReference>
<dbReference type="Pfam" id="PF14827">
    <property type="entry name" value="dCache_3"/>
    <property type="match status" value="1"/>
</dbReference>
<dbReference type="CDD" id="cd01948">
    <property type="entry name" value="EAL"/>
    <property type="match status" value="1"/>
</dbReference>
<gene>
    <name evidence="5" type="ORF">EC912_11080</name>
</gene>
<dbReference type="SMART" id="SM00304">
    <property type="entry name" value="HAMP"/>
    <property type="match status" value="1"/>
</dbReference>
<dbReference type="PROSITE" id="PS50887">
    <property type="entry name" value="GGDEF"/>
    <property type="match status" value="1"/>
</dbReference>
<dbReference type="InterPro" id="IPR050706">
    <property type="entry name" value="Cyclic-di-GMP_PDE-like"/>
</dbReference>
<dbReference type="SUPFAM" id="SSF55073">
    <property type="entry name" value="Nucleotide cyclase"/>
    <property type="match status" value="1"/>
</dbReference>
<dbReference type="EMBL" id="SMCS01000010">
    <property type="protein sequence ID" value="TCV91650.1"/>
    <property type="molecule type" value="Genomic_DNA"/>
</dbReference>
<dbReference type="InterPro" id="IPR035919">
    <property type="entry name" value="EAL_sf"/>
</dbReference>
<dbReference type="PROSITE" id="PS50885">
    <property type="entry name" value="HAMP"/>
    <property type="match status" value="1"/>
</dbReference>
<dbReference type="OrthoDB" id="9804951at2"/>
<dbReference type="Pfam" id="PF00990">
    <property type="entry name" value="GGDEF"/>
    <property type="match status" value="1"/>
</dbReference>
<dbReference type="SMART" id="SM00052">
    <property type="entry name" value="EAL"/>
    <property type="match status" value="1"/>
</dbReference>
<sequence length="778" mass="83992">MRPLGFRARLGLFFVATLVIVQLLTAGLASGIARSQLIAEGGRQLIANADAFVAQMDDLSASVANSVQVMSLDDGLRSAIGAHDRETILSMLRNHGRRVDASRMQLIGLDGIVRQDTAGDAAPQLFPFPDLLKDTDGGRAAAVAVVVGKAYWVVTVPIHAPRLVGRVAVSIPVDDVLLDHMQRLSALPRDVELVTREESGDWAVVASGSSSAGMASHYRGNMPLPTQPTRVTIGGRQYLELAQPLRTPRGSPAVYALMGYSLDDALRPYRAVWGAWAGLLALGLGAGLIAAWLVARGVSRPVEALAEAARRIEEGDYRPPPQLNRRDEIGQLATAFSTMSDAVREREKHIRYQALHDTVTDLPNRAAAEDEIDEELNRYPKVEGALLMVGLTRLPDIVKTVGHALADRLMRDAGGRICRAAGNHLVARATDTQFVLWMGRADRATAIGLAFRILDALGHPYTEADVSIDMGPAIGIALSPEHGVLAASLLRRAEVAQFAAVGSTRGVDVYDPHIDPHRPERLSLMSELRAAIDTGGLELHYQPKLRLADGRIDAAEALIRWRHPTRGEIPPEDFIGAAEETGNIGRLTRWVLATAIAHVHALGERGHVLKISINLSARDLEDTELPDRVGQLLRMHGVPGSVIALEVTESAVIGEPAAALQVLRRLADMGIDIAIDDFGIGQSSFGYLRHLPVHELKIDKMFVQQLATDETDRTIVRSLVELGHGLGYEVTAEGVEDAAALDFLREIGCDHAQGFFVARAMDFGALTELCDAEGSRLT</sequence>
<dbReference type="Pfam" id="PF00672">
    <property type="entry name" value="HAMP"/>
    <property type="match status" value="1"/>
</dbReference>
<dbReference type="InterPro" id="IPR000160">
    <property type="entry name" value="GGDEF_dom"/>
</dbReference>
<feature type="domain" description="HAMP" evidence="3">
    <location>
        <begin position="296"/>
        <end position="348"/>
    </location>
</feature>
<name>A0A4R3YHK1_9GAMM</name>